<dbReference type="InterPro" id="IPR012533">
    <property type="entry name" value="YcnI-copper_dom"/>
</dbReference>
<evidence type="ECO:0000256" key="2">
    <source>
        <dbReference type="SAM" id="Phobius"/>
    </source>
</evidence>
<evidence type="ECO:0000256" key="1">
    <source>
        <dbReference type="SAM" id="MobiDB-lite"/>
    </source>
</evidence>
<evidence type="ECO:0000313" key="5">
    <source>
        <dbReference type="EMBL" id="OBF28758.1"/>
    </source>
</evidence>
<dbReference type="PROSITE" id="PS51318">
    <property type="entry name" value="TAT"/>
    <property type="match status" value="1"/>
</dbReference>
<dbReference type="RefSeq" id="WP_064894184.1">
    <property type="nucleotide sequence ID" value="NZ_JBEUKP010000012.1"/>
</dbReference>
<accession>A0A1A1Z7Y7</accession>
<feature type="signal peptide" evidence="3">
    <location>
        <begin position="1"/>
        <end position="35"/>
    </location>
</feature>
<name>A0A1A1Z7Y7_9MYCO</name>
<evidence type="ECO:0000256" key="3">
    <source>
        <dbReference type="SAM" id="SignalP"/>
    </source>
</evidence>
<keyword evidence="3" id="KW-0732">Signal</keyword>
<proteinExistence type="predicted"/>
<keyword evidence="2" id="KW-1133">Transmembrane helix</keyword>
<dbReference type="Pfam" id="PF07987">
    <property type="entry name" value="DUF1775"/>
    <property type="match status" value="1"/>
</dbReference>
<dbReference type="InterPro" id="IPR006311">
    <property type="entry name" value="TAT_signal"/>
</dbReference>
<dbReference type="CDD" id="cd08545">
    <property type="entry name" value="YcnI_like"/>
    <property type="match status" value="1"/>
</dbReference>
<evidence type="ECO:0000259" key="4">
    <source>
        <dbReference type="Pfam" id="PF07987"/>
    </source>
</evidence>
<organism evidence="5 6">
    <name type="scientific">Mycolicibacterium conceptionense</name>
    <dbReference type="NCBI Taxonomy" id="451644"/>
    <lineage>
        <taxon>Bacteria</taxon>
        <taxon>Bacillati</taxon>
        <taxon>Actinomycetota</taxon>
        <taxon>Actinomycetes</taxon>
        <taxon>Mycobacteriales</taxon>
        <taxon>Mycobacteriaceae</taxon>
        <taxon>Mycolicibacterium</taxon>
    </lineage>
</organism>
<feature type="chain" id="PRO_5009825166" evidence="3">
    <location>
        <begin position="36"/>
        <end position="232"/>
    </location>
</feature>
<evidence type="ECO:0000313" key="6">
    <source>
        <dbReference type="Proteomes" id="UP000093779"/>
    </source>
</evidence>
<gene>
    <name evidence="5" type="ORF">A5726_02195</name>
</gene>
<dbReference type="InterPro" id="IPR038507">
    <property type="entry name" value="YcnI-like_sf"/>
</dbReference>
<feature type="domain" description="YncI copper-binding" evidence="4">
    <location>
        <begin position="36"/>
        <end position="169"/>
    </location>
</feature>
<feature type="region of interest" description="Disordered" evidence="1">
    <location>
        <begin position="151"/>
        <end position="203"/>
    </location>
</feature>
<protein>
    <submittedName>
        <fullName evidence="5">Nuclear export factor GLE1</fullName>
    </submittedName>
</protein>
<comment type="caution">
    <text evidence="5">The sequence shown here is derived from an EMBL/GenBank/DDBJ whole genome shotgun (WGS) entry which is preliminary data.</text>
</comment>
<sequence length="232" mass="23546">MTFRSDRLAGASSRALLTTAAIAAAGLLSAAPAWAHVHVEADNPTPGTTSVLTFRVPGESETGALTTQLKVDLPNVASARTEVMPGWTAKLDRDAGAGTVRSVTWTAAPGVGISFEQFALFRVSVKLPDAATASFPTTQIYSDGAVVRWDQAPLPDGGEPEHPAPQLALTGTGPEGGHAEHGTEIPAAPGQPGPAVAQPAGSADNSARWLAGGALIVAAAALVAGLLNRRRP</sequence>
<dbReference type="Gene3D" id="2.60.40.2230">
    <property type="entry name" value="Uncharacterised protein YcnI-like PF07987, DUF1775"/>
    <property type="match status" value="1"/>
</dbReference>
<dbReference type="AlphaFoldDB" id="A0A1A1Z7Y7"/>
<dbReference type="EMBL" id="LZHX01000008">
    <property type="protein sequence ID" value="OBF28758.1"/>
    <property type="molecule type" value="Genomic_DNA"/>
</dbReference>
<dbReference type="Proteomes" id="UP000093779">
    <property type="component" value="Unassembled WGS sequence"/>
</dbReference>
<keyword evidence="2" id="KW-0472">Membrane</keyword>
<feature type="transmembrane region" description="Helical" evidence="2">
    <location>
        <begin position="209"/>
        <end position="227"/>
    </location>
</feature>
<reference evidence="5 6" key="1">
    <citation type="submission" date="2016-06" db="EMBL/GenBank/DDBJ databases">
        <authorList>
            <person name="Kjaerup R.B."/>
            <person name="Dalgaard T.S."/>
            <person name="Juul-Madsen H.R."/>
        </authorList>
    </citation>
    <scope>NUCLEOTIDE SEQUENCE [LARGE SCALE GENOMIC DNA]</scope>
    <source>
        <strain evidence="5 6">ACS1953</strain>
    </source>
</reference>
<keyword evidence="2" id="KW-0812">Transmembrane</keyword>
<feature type="compositionally biased region" description="Low complexity" evidence="1">
    <location>
        <begin position="186"/>
        <end position="201"/>
    </location>
</feature>